<feature type="transmembrane region" description="Helical" evidence="10">
    <location>
        <begin position="596"/>
        <end position="626"/>
    </location>
</feature>
<feature type="transmembrane region" description="Helical" evidence="10">
    <location>
        <begin position="375"/>
        <end position="394"/>
    </location>
</feature>
<keyword evidence="6" id="KW-0967">Endosome</keyword>
<feature type="transmembrane region" description="Helical" evidence="10">
    <location>
        <begin position="273"/>
        <end position="295"/>
    </location>
</feature>
<keyword evidence="8" id="KW-0333">Golgi apparatus</keyword>
<keyword evidence="5 10" id="KW-0732">Signal</keyword>
<feature type="chain" id="PRO_5043099308" description="Transmembrane 9 superfamily member" evidence="10">
    <location>
        <begin position="21"/>
        <end position="636"/>
    </location>
</feature>
<dbReference type="InterPro" id="IPR004240">
    <property type="entry name" value="EMP70"/>
</dbReference>
<evidence type="ECO:0000256" key="3">
    <source>
        <dbReference type="ARBA" id="ARBA00005227"/>
    </source>
</evidence>
<feature type="transmembrane region" description="Helical" evidence="10">
    <location>
        <begin position="441"/>
        <end position="465"/>
    </location>
</feature>
<evidence type="ECO:0000256" key="4">
    <source>
        <dbReference type="ARBA" id="ARBA00022692"/>
    </source>
</evidence>
<dbReference type="EMBL" id="JBEDUW010000001">
    <property type="protein sequence ID" value="KAK9947955.1"/>
    <property type="molecule type" value="Genomic_DNA"/>
</dbReference>
<evidence type="ECO:0000256" key="1">
    <source>
        <dbReference type="ARBA" id="ARBA00004337"/>
    </source>
</evidence>
<name>A0AAW1YHX8_RUBAR</name>
<evidence type="ECO:0000256" key="8">
    <source>
        <dbReference type="ARBA" id="ARBA00023034"/>
    </source>
</evidence>
<comment type="similarity">
    <text evidence="3 10">Belongs to the nonaspanin (TM9SF) (TC 9.A.2) family.</text>
</comment>
<comment type="subcellular location">
    <subcellularLocation>
        <location evidence="1">Endosome membrane</location>
        <topology evidence="1">Multi-pass membrane protein</topology>
    </subcellularLocation>
    <subcellularLocation>
        <location evidence="2">Golgi apparatus membrane</location>
        <topology evidence="2">Multi-pass membrane protein</topology>
    </subcellularLocation>
</comment>
<evidence type="ECO:0000256" key="6">
    <source>
        <dbReference type="ARBA" id="ARBA00022753"/>
    </source>
</evidence>
<gene>
    <name evidence="11" type="ORF">M0R45_003550</name>
</gene>
<dbReference type="GO" id="GO:0000139">
    <property type="term" value="C:Golgi membrane"/>
    <property type="evidence" value="ECO:0007669"/>
    <property type="project" value="UniProtKB-SubCell"/>
</dbReference>
<comment type="caution">
    <text evidence="11">The sequence shown here is derived from an EMBL/GenBank/DDBJ whole genome shotgun (WGS) entry which is preliminary data.</text>
</comment>
<reference evidence="11 12" key="1">
    <citation type="journal article" date="2023" name="G3 (Bethesda)">
        <title>A chromosome-length genome assembly and annotation of blackberry (Rubus argutus, cv. 'Hillquist').</title>
        <authorList>
            <person name="Bruna T."/>
            <person name="Aryal R."/>
            <person name="Dudchenko O."/>
            <person name="Sargent D.J."/>
            <person name="Mead D."/>
            <person name="Buti M."/>
            <person name="Cavallini A."/>
            <person name="Hytonen T."/>
            <person name="Andres J."/>
            <person name="Pham M."/>
            <person name="Weisz D."/>
            <person name="Mascagni F."/>
            <person name="Usai G."/>
            <person name="Natali L."/>
            <person name="Bassil N."/>
            <person name="Fernandez G.E."/>
            <person name="Lomsadze A."/>
            <person name="Armour M."/>
            <person name="Olukolu B."/>
            <person name="Poorten T."/>
            <person name="Britton C."/>
            <person name="Davik J."/>
            <person name="Ashrafi H."/>
            <person name="Aiden E.L."/>
            <person name="Borodovsky M."/>
            <person name="Worthington M."/>
        </authorList>
    </citation>
    <scope>NUCLEOTIDE SEQUENCE [LARGE SCALE GENOMIC DNA]</scope>
    <source>
        <strain evidence="11">PI 553951</strain>
    </source>
</reference>
<evidence type="ECO:0000256" key="7">
    <source>
        <dbReference type="ARBA" id="ARBA00022989"/>
    </source>
</evidence>
<dbReference type="Proteomes" id="UP001457282">
    <property type="component" value="Unassembled WGS sequence"/>
</dbReference>
<feature type="transmembrane region" description="Helical" evidence="10">
    <location>
        <begin position="527"/>
        <end position="554"/>
    </location>
</feature>
<feature type="transmembrane region" description="Helical" evidence="10">
    <location>
        <begin position="566"/>
        <end position="590"/>
    </location>
</feature>
<feature type="transmembrane region" description="Helical" evidence="10">
    <location>
        <begin position="336"/>
        <end position="363"/>
    </location>
</feature>
<evidence type="ECO:0000313" key="11">
    <source>
        <dbReference type="EMBL" id="KAK9947955.1"/>
    </source>
</evidence>
<feature type="transmembrane region" description="Helical" evidence="10">
    <location>
        <begin position="406"/>
        <end position="429"/>
    </location>
</feature>
<keyword evidence="4 10" id="KW-0812">Transmembrane</keyword>
<feature type="signal peptide" evidence="10">
    <location>
        <begin position="1"/>
        <end position="20"/>
    </location>
</feature>
<evidence type="ECO:0000256" key="2">
    <source>
        <dbReference type="ARBA" id="ARBA00004653"/>
    </source>
</evidence>
<evidence type="ECO:0000313" key="12">
    <source>
        <dbReference type="Proteomes" id="UP001457282"/>
    </source>
</evidence>
<evidence type="ECO:0000256" key="9">
    <source>
        <dbReference type="ARBA" id="ARBA00023136"/>
    </source>
</evidence>
<protein>
    <recommendedName>
        <fullName evidence="10">Transmembrane 9 superfamily member</fullName>
    </recommendedName>
</protein>
<proteinExistence type="inferred from homology"/>
<keyword evidence="7 10" id="KW-1133">Transmembrane helix</keyword>
<dbReference type="PANTHER" id="PTHR10766:SF111">
    <property type="entry name" value="TRANSMEMBRANE 9 SUPERFAMILY MEMBER 2"/>
    <property type="match status" value="1"/>
</dbReference>
<organism evidence="11 12">
    <name type="scientific">Rubus argutus</name>
    <name type="common">Southern blackberry</name>
    <dbReference type="NCBI Taxonomy" id="59490"/>
    <lineage>
        <taxon>Eukaryota</taxon>
        <taxon>Viridiplantae</taxon>
        <taxon>Streptophyta</taxon>
        <taxon>Embryophyta</taxon>
        <taxon>Tracheophyta</taxon>
        <taxon>Spermatophyta</taxon>
        <taxon>Magnoliopsida</taxon>
        <taxon>eudicotyledons</taxon>
        <taxon>Gunneridae</taxon>
        <taxon>Pentapetalae</taxon>
        <taxon>rosids</taxon>
        <taxon>fabids</taxon>
        <taxon>Rosales</taxon>
        <taxon>Rosaceae</taxon>
        <taxon>Rosoideae</taxon>
        <taxon>Rosoideae incertae sedis</taxon>
        <taxon>Rubus</taxon>
    </lineage>
</organism>
<sequence length="636" mass="73191">MHSLFFFFALFLSLVPWSHSFYGAVPPDFKNKGDPLEVKVNKLSSIKTQLPYDYYSLSYCKPPVIINTTLSLGEVLRGDLIKNSVYTFKMREAEFCKVVCRVQLDEASAKSFKEKIDGEYQVNMILDNLPVAVAHEMSEVRDGGGQSKIYVPGIRVGLKSYHAGSNEGWHFIYNHLSFKVMYHEDPETDYARIVGFEVTPYSINHEYSEWNGEKTKVCAPGTNRFTGHGNGPQEVDTGEQVVFTYDVSFESSDIKWASRWDTYLYMGDDPIHWFAMINSLITVLFLSGVVAMVVMRTLYKDITNYNQLETQEEAREETGWKLVHSDVFRPPLSANLLCVCVGTGVQVFGMVLVTMIFALLGFFSPPNRGGLKTPMVLLWMFMGIFSGYSSARLYKMFKGTEWKKIAIMTAFMFPAICFGLFFMLNTLIWREKSCGAVPFGIMFASVLLWFGVSVPLVFVGSYLGFKRPAVENPVKTNEIPRQIPKRAWYNIKWVLSMLSGGFIPFGVVFMEFYSILASIWLDQFYYFFGYLFIVFVILLVACSEMTILLCYFQLRSEDYNWWWRAYLTAGSSALYMFSYSIFYFFTSLWIEKFVSAILYFGYMLIGSFAYFFLTGTIGFYACFWFVRKIYSSVKFD</sequence>
<accession>A0AAW1YHX8</accession>
<evidence type="ECO:0000256" key="10">
    <source>
        <dbReference type="RuleBase" id="RU363079"/>
    </source>
</evidence>
<dbReference type="AlphaFoldDB" id="A0AAW1YHX8"/>
<feature type="transmembrane region" description="Helical" evidence="10">
    <location>
        <begin position="493"/>
        <end position="521"/>
    </location>
</feature>
<dbReference type="GO" id="GO:0072657">
    <property type="term" value="P:protein localization to membrane"/>
    <property type="evidence" value="ECO:0007669"/>
    <property type="project" value="TreeGrafter"/>
</dbReference>
<dbReference type="GO" id="GO:0010008">
    <property type="term" value="C:endosome membrane"/>
    <property type="evidence" value="ECO:0007669"/>
    <property type="project" value="UniProtKB-SubCell"/>
</dbReference>
<keyword evidence="9 10" id="KW-0472">Membrane</keyword>
<keyword evidence="12" id="KW-1185">Reference proteome</keyword>
<evidence type="ECO:0000256" key="5">
    <source>
        <dbReference type="ARBA" id="ARBA00022729"/>
    </source>
</evidence>
<dbReference type="PANTHER" id="PTHR10766">
    <property type="entry name" value="TRANSMEMBRANE 9 SUPERFAMILY PROTEIN"/>
    <property type="match status" value="1"/>
</dbReference>
<dbReference type="Pfam" id="PF02990">
    <property type="entry name" value="EMP70"/>
    <property type="match status" value="1"/>
</dbReference>